<gene>
    <name evidence="2" type="ORF">MGG_16036</name>
</gene>
<evidence type="ECO:0000313" key="3">
    <source>
        <dbReference type="Proteomes" id="UP000009058"/>
    </source>
</evidence>
<feature type="region of interest" description="Disordered" evidence="1">
    <location>
        <begin position="1"/>
        <end position="22"/>
    </location>
</feature>
<dbReference type="GeneID" id="12985703"/>
<reference key="2">
    <citation type="submission" date="2011-05" db="EMBL/GenBank/DDBJ databases">
        <title>The Genome Sequence of Magnaporthe oryzae 70-15.</title>
        <authorList>
            <consortium name="The Broad Institute Genome Sequencing Platform"/>
            <person name="Ma L.-J."/>
            <person name="Dead R."/>
            <person name="Young S.K."/>
            <person name="Zeng Q."/>
            <person name="Gargeya S."/>
            <person name="Fitzgerald M."/>
            <person name="Haas B."/>
            <person name="Abouelleil A."/>
            <person name="Alvarado L."/>
            <person name="Arachchi H.M."/>
            <person name="Berlin A."/>
            <person name="Brown A."/>
            <person name="Chapman S.B."/>
            <person name="Chen Z."/>
            <person name="Dunbar C."/>
            <person name="Freedman E."/>
            <person name="Gearin G."/>
            <person name="Gellesch M."/>
            <person name="Goldberg J."/>
            <person name="Griggs A."/>
            <person name="Gujja S."/>
            <person name="Heiman D."/>
            <person name="Howarth C."/>
            <person name="Larson L."/>
            <person name="Lui A."/>
            <person name="MacDonald P.J.P."/>
            <person name="Mehta T."/>
            <person name="Montmayeur A."/>
            <person name="Murphy C."/>
            <person name="Neiman D."/>
            <person name="Pearson M."/>
            <person name="Priest M."/>
            <person name="Roberts A."/>
            <person name="Saif S."/>
            <person name="Shea T."/>
            <person name="Shenoy N."/>
            <person name="Sisk P."/>
            <person name="Stolte C."/>
            <person name="Sykes S."/>
            <person name="Yandava C."/>
            <person name="Wortman J."/>
            <person name="Nusbaum C."/>
            <person name="Birren B."/>
        </authorList>
    </citation>
    <scope>NUCLEOTIDE SEQUENCE</scope>
    <source>
        <strain>70-15</strain>
    </source>
</reference>
<evidence type="ECO:0000256" key="1">
    <source>
        <dbReference type="SAM" id="MobiDB-lite"/>
    </source>
</evidence>
<dbReference type="Proteomes" id="UP000009058">
    <property type="component" value="Chromosome 1"/>
</dbReference>
<dbReference type="KEGG" id="mgr:MGG_16036"/>
<keyword evidence="3" id="KW-1185">Reference proteome</keyword>
<evidence type="ECO:0000313" key="2">
    <source>
        <dbReference type="EMBL" id="EHA56290.1"/>
    </source>
</evidence>
<name>G4MNS4_PYRO7</name>
<protein>
    <submittedName>
        <fullName evidence="2">Uncharacterized protein</fullName>
    </submittedName>
</protein>
<organism evidence="2 3">
    <name type="scientific">Pyricularia oryzae (strain 70-15 / ATCC MYA-4617 / FGSC 8958)</name>
    <name type="common">Rice blast fungus</name>
    <name type="synonym">Magnaporthe oryzae</name>
    <dbReference type="NCBI Taxonomy" id="242507"/>
    <lineage>
        <taxon>Eukaryota</taxon>
        <taxon>Fungi</taxon>
        <taxon>Dikarya</taxon>
        <taxon>Ascomycota</taxon>
        <taxon>Pezizomycotina</taxon>
        <taxon>Sordariomycetes</taxon>
        <taxon>Sordariomycetidae</taxon>
        <taxon>Magnaporthales</taxon>
        <taxon>Pyriculariaceae</taxon>
        <taxon>Pyricularia</taxon>
    </lineage>
</organism>
<dbReference type="HOGENOM" id="CLU_2740512_0_0_1"/>
<accession>G4MNS4</accession>
<dbReference type="AlphaFoldDB" id="G4MNS4"/>
<dbReference type="InParanoid" id="G4MNS4"/>
<dbReference type="RefSeq" id="XP_003708902.1">
    <property type="nucleotide sequence ID" value="XM_003708854.1"/>
</dbReference>
<reference evidence="2 3" key="1">
    <citation type="journal article" date="2005" name="Nature">
        <title>The genome sequence of the rice blast fungus Magnaporthe grisea.</title>
        <authorList>
            <person name="Dean R.A."/>
            <person name="Talbot N.J."/>
            <person name="Ebbole D.J."/>
            <person name="Farman M.L."/>
            <person name="Mitchell T.K."/>
            <person name="Orbach M.J."/>
            <person name="Thon M."/>
            <person name="Kulkarni R."/>
            <person name="Xu J.R."/>
            <person name="Pan H."/>
            <person name="Read N.D."/>
            <person name="Lee Y.H."/>
            <person name="Carbone I."/>
            <person name="Brown D."/>
            <person name="Oh Y.Y."/>
            <person name="Donofrio N."/>
            <person name="Jeong J.S."/>
            <person name="Soanes D.M."/>
            <person name="Djonovic S."/>
            <person name="Kolomiets E."/>
            <person name="Rehmeyer C."/>
            <person name="Li W."/>
            <person name="Harding M."/>
            <person name="Kim S."/>
            <person name="Lebrun M.H."/>
            <person name="Bohnert H."/>
            <person name="Coughlan S."/>
            <person name="Butler J."/>
            <person name="Calvo S."/>
            <person name="Ma L.J."/>
            <person name="Nicol R."/>
            <person name="Purcell S."/>
            <person name="Nusbaum C."/>
            <person name="Galagan J.E."/>
            <person name="Birren B.W."/>
        </authorList>
    </citation>
    <scope>NUCLEOTIDE SEQUENCE [LARGE SCALE GENOMIC DNA]</scope>
    <source>
        <strain evidence="3">70-15 / ATCC MYA-4617 / FGSC 8958</strain>
    </source>
</reference>
<proteinExistence type="predicted"/>
<sequence length="71" mass="7863">MSPPQCDKKVEDPVEAEPEKQKCGLAEQPLRRTAALLHIPRLGTQGISCCSHTVRYMQLSCDPSSILGYLH</sequence>
<dbReference type="VEuPathDB" id="FungiDB:MGG_16036"/>
<dbReference type="EMBL" id="CM001231">
    <property type="protein sequence ID" value="EHA56290.1"/>
    <property type="molecule type" value="Genomic_DNA"/>
</dbReference>